<accession>A0A4U0T7G9</accession>
<sequence>MLAERWQRLAPDRQGLTLDKLSRTTGESALYEHVLEAARLLADRADTPTRDQAGVASDMRTGLARCAVDRTEALDEGRRSMPYVGQGSVGIAVVLDGYLGHDDLADQIDRLARYAVPYQGELALPGDQVMRLSMGLDAGTADCLAIT</sequence>
<proteinExistence type="predicted"/>
<dbReference type="Proteomes" id="UP000305778">
    <property type="component" value="Unassembled WGS sequence"/>
</dbReference>
<comment type="caution">
    <text evidence="1">The sequence shown here is derived from an EMBL/GenBank/DDBJ whole genome shotgun (WGS) entry which is preliminary data.</text>
</comment>
<gene>
    <name evidence="1" type="ORF">FCI23_24440</name>
</gene>
<dbReference type="OrthoDB" id="1492512at2"/>
<protein>
    <submittedName>
        <fullName evidence="1">Uncharacterized protein</fullName>
    </submittedName>
</protein>
<keyword evidence="2" id="KW-1185">Reference proteome</keyword>
<dbReference type="EMBL" id="SUMC01000024">
    <property type="protein sequence ID" value="TKA09225.1"/>
    <property type="molecule type" value="Genomic_DNA"/>
</dbReference>
<reference evidence="1 2" key="1">
    <citation type="submission" date="2019-04" db="EMBL/GenBank/DDBJ databases">
        <title>Streptomyces oryziradicis sp. nov., a novel actinomycete isolated from rhizosphere soil of rice (Oryza sativa L.).</title>
        <authorList>
            <person name="Li C."/>
        </authorList>
    </citation>
    <scope>NUCLEOTIDE SEQUENCE [LARGE SCALE GENOMIC DNA]</scope>
    <source>
        <strain evidence="1 2">NEAU-C40</strain>
    </source>
</reference>
<name>A0A4U0T7G9_9ACTN</name>
<evidence type="ECO:0000313" key="1">
    <source>
        <dbReference type="EMBL" id="TKA09225.1"/>
    </source>
</evidence>
<evidence type="ECO:0000313" key="2">
    <source>
        <dbReference type="Proteomes" id="UP000305778"/>
    </source>
</evidence>
<dbReference type="RefSeq" id="WP_136726068.1">
    <property type="nucleotide sequence ID" value="NZ_SUMC01000024.1"/>
</dbReference>
<organism evidence="1 2">
    <name type="scientific">Actinacidiphila oryziradicis</name>
    <dbReference type="NCBI Taxonomy" id="2571141"/>
    <lineage>
        <taxon>Bacteria</taxon>
        <taxon>Bacillati</taxon>
        <taxon>Actinomycetota</taxon>
        <taxon>Actinomycetes</taxon>
        <taxon>Kitasatosporales</taxon>
        <taxon>Streptomycetaceae</taxon>
        <taxon>Actinacidiphila</taxon>
    </lineage>
</organism>
<dbReference type="AlphaFoldDB" id="A0A4U0T7G9"/>